<dbReference type="InterPro" id="IPR029787">
    <property type="entry name" value="Nucleotide_cyclase"/>
</dbReference>
<feature type="domain" description="Guanylate cyclase" evidence="17">
    <location>
        <begin position="625"/>
        <end position="755"/>
    </location>
</feature>
<feature type="coiled-coil region" evidence="15">
    <location>
        <begin position="566"/>
        <end position="593"/>
    </location>
</feature>
<dbReference type="GO" id="GO:0007635">
    <property type="term" value="P:chemosensory behavior"/>
    <property type="evidence" value="ECO:0007669"/>
    <property type="project" value="UniProtKB-ARBA"/>
</dbReference>
<dbReference type="GO" id="GO:0035556">
    <property type="term" value="P:intracellular signal transduction"/>
    <property type="evidence" value="ECO:0007669"/>
    <property type="project" value="InterPro"/>
</dbReference>
<evidence type="ECO:0000256" key="13">
    <source>
        <dbReference type="ARBA" id="ARBA00023293"/>
    </source>
</evidence>
<evidence type="ECO:0000256" key="2">
    <source>
        <dbReference type="ARBA" id="ARBA00004251"/>
    </source>
</evidence>
<evidence type="ECO:0000256" key="15">
    <source>
        <dbReference type="SAM" id="Coils"/>
    </source>
</evidence>
<evidence type="ECO:0000256" key="1">
    <source>
        <dbReference type="ARBA" id="ARBA00001436"/>
    </source>
</evidence>
<evidence type="ECO:0000256" key="8">
    <source>
        <dbReference type="ARBA" id="ARBA00022989"/>
    </source>
</evidence>
<comment type="subcellular location">
    <subcellularLocation>
        <location evidence="2">Cell membrane</location>
        <topology evidence="2">Single-pass type I membrane protein</topology>
    </subcellularLocation>
</comment>
<dbReference type="GO" id="GO:0001653">
    <property type="term" value="F:peptide receptor activity"/>
    <property type="evidence" value="ECO:0007669"/>
    <property type="project" value="TreeGrafter"/>
</dbReference>
<dbReference type="Gene3D" id="6.10.250.780">
    <property type="match status" value="1"/>
</dbReference>
<dbReference type="SUPFAM" id="SSF55073">
    <property type="entry name" value="Nucleotide cyclase"/>
    <property type="match status" value="1"/>
</dbReference>
<keyword evidence="15" id="KW-0175">Coiled coil</keyword>
<keyword evidence="7" id="KW-0547">Nucleotide-binding</keyword>
<evidence type="ECO:0000256" key="5">
    <source>
        <dbReference type="ARBA" id="ARBA00022692"/>
    </source>
</evidence>
<keyword evidence="9" id="KW-0472">Membrane</keyword>
<evidence type="ECO:0000256" key="6">
    <source>
        <dbReference type="ARBA" id="ARBA00022729"/>
    </source>
</evidence>
<gene>
    <name evidence="18" type="ORF">CYNAS_LOCUS671</name>
</gene>
<dbReference type="PROSITE" id="PS50125">
    <property type="entry name" value="GUANYLATE_CYCLASE_2"/>
    <property type="match status" value="1"/>
</dbReference>
<dbReference type="InterPro" id="IPR028082">
    <property type="entry name" value="Peripla_BP_I"/>
</dbReference>
<dbReference type="Gene3D" id="3.40.50.2300">
    <property type="match status" value="2"/>
</dbReference>
<name>A0AA36DLM8_CYLNA</name>
<evidence type="ECO:0000256" key="16">
    <source>
        <dbReference type="SAM" id="SignalP"/>
    </source>
</evidence>
<keyword evidence="10" id="KW-0675">Receptor</keyword>
<evidence type="ECO:0000256" key="12">
    <source>
        <dbReference type="ARBA" id="ARBA00023239"/>
    </source>
</evidence>
<dbReference type="InterPro" id="IPR001828">
    <property type="entry name" value="ANF_lig-bd_rcpt"/>
</dbReference>
<dbReference type="CDD" id="cd07302">
    <property type="entry name" value="CHD"/>
    <property type="match status" value="1"/>
</dbReference>
<dbReference type="InterPro" id="IPR011645">
    <property type="entry name" value="HNOB_dom_associated"/>
</dbReference>
<dbReference type="Pfam" id="PF00211">
    <property type="entry name" value="Guanylate_cyc"/>
    <property type="match status" value="1"/>
</dbReference>
<reference evidence="18" key="1">
    <citation type="submission" date="2023-07" db="EMBL/GenBank/DDBJ databases">
        <authorList>
            <consortium name="CYATHOMIX"/>
        </authorList>
    </citation>
    <scope>NUCLEOTIDE SEQUENCE</scope>
    <source>
        <strain evidence="18">N/A</strain>
    </source>
</reference>
<evidence type="ECO:0000259" key="17">
    <source>
        <dbReference type="PROSITE" id="PS50125"/>
    </source>
</evidence>
<evidence type="ECO:0000256" key="7">
    <source>
        <dbReference type="ARBA" id="ARBA00022741"/>
    </source>
</evidence>
<dbReference type="SUPFAM" id="SSF53822">
    <property type="entry name" value="Periplasmic binding protein-like I"/>
    <property type="match status" value="1"/>
</dbReference>
<keyword evidence="8" id="KW-1133">Transmembrane helix</keyword>
<dbReference type="CDD" id="cd06352">
    <property type="entry name" value="PBP1_NPR_GC-like"/>
    <property type="match status" value="1"/>
</dbReference>
<sequence>MLAVAILLYLLQVVSTQQPTRVPPIAPARRKTINIGALFVKDDPTYAPFIGYEGSIAAFYLAIDRIRQNHLLDGYDFNVTVRYGNCVEKYAVGYAIELFRDFKVDVIFGPTCNVPAIAVASVAAFYNLPLYTWGFTTANELADTVRFPTCIVLTPNYLTLSLALLCIMDHFKWDSFAFIYSADEDTQKCPIFLADVQKAVFRDDDFNIANIAEMRNMSLSEISDALTQTASQARIVVVCLSKPENKRKFMLTAKDQHMLNDEYVYIFADLLDSGYRIANTGNQTLYVWEDRSVKPDGRDKEAREAFERTFMLSDVDNDFDASSGLAAFSKQAAQKTKQLNIPCTQCKDGEDWEMAQYAPQLHDAMIVYANVINRTLTANRDIRDGATMFNSTKGIYRGALGDIIEAWDGSRIPNFILTGIGSEEEPKRLILIQLDMYVNTTLVPLYNLGQERQIVWNGRPAPATVPPCGYTGSNNKRITTYGYSIHSFDDDGYSIDIIRKVTKPSMDPFRPALEIHESIEIIPSLINLIRECWSEWPRHRPEMKKVKSLLSSMQTGKKLNLMDHVMNTLENYASSLEAEVEERMKELVEEKKKSDVLLYRMLPRQVAEKLKSGVPIDPESYDKVSIFFSDVVGFTTIAGKGTPMQVVALLNGLYTFFDEVINRHDVYKVETIGDAYLCSSGLPNRNGVEHIKAICDLSLELISGLKNFRIPHLPRESLNIRVGINTGPVVAGVVGLTMPRYCLFGDTVNTASRMESNGKPGRVHMSDEAEKFLMKTFPGYETTCRGEIMIKGKGTMTTHWLCARPDLRVMDPRDDDEFDDKKI</sequence>
<keyword evidence="19" id="KW-1185">Reference proteome</keyword>
<dbReference type="PANTHER" id="PTHR11920">
    <property type="entry name" value="GUANYLYL CYCLASE"/>
    <property type="match status" value="1"/>
</dbReference>
<dbReference type="Proteomes" id="UP001176961">
    <property type="component" value="Unassembled WGS sequence"/>
</dbReference>
<evidence type="ECO:0000313" key="18">
    <source>
        <dbReference type="EMBL" id="CAJ0588688.1"/>
    </source>
</evidence>
<keyword evidence="6 16" id="KW-0732">Signal</keyword>
<keyword evidence="11" id="KW-0325">Glycoprotein</keyword>
<feature type="signal peptide" evidence="16">
    <location>
        <begin position="1"/>
        <end position="16"/>
    </location>
</feature>
<dbReference type="EC" id="4.6.1.2" evidence="3"/>
<dbReference type="SMART" id="SM00044">
    <property type="entry name" value="CYCc"/>
    <property type="match status" value="1"/>
</dbReference>
<feature type="chain" id="PRO_5041303202" description="guanylate cyclase" evidence="16">
    <location>
        <begin position="17"/>
        <end position="823"/>
    </location>
</feature>
<evidence type="ECO:0000256" key="11">
    <source>
        <dbReference type="ARBA" id="ARBA00023180"/>
    </source>
</evidence>
<proteinExistence type="inferred from homology"/>
<comment type="catalytic activity">
    <reaction evidence="1">
        <text>GTP = 3',5'-cyclic GMP + diphosphate</text>
        <dbReference type="Rhea" id="RHEA:13665"/>
        <dbReference type="ChEBI" id="CHEBI:33019"/>
        <dbReference type="ChEBI" id="CHEBI:37565"/>
        <dbReference type="ChEBI" id="CHEBI:57746"/>
        <dbReference type="EC" id="4.6.1.2"/>
    </reaction>
</comment>
<protein>
    <recommendedName>
        <fullName evidence="3">guanylate cyclase</fullName>
        <ecNumber evidence="3">4.6.1.2</ecNumber>
    </recommendedName>
</protein>
<organism evidence="18 19">
    <name type="scientific">Cylicocyclus nassatus</name>
    <name type="common">Nematode worm</name>
    <dbReference type="NCBI Taxonomy" id="53992"/>
    <lineage>
        <taxon>Eukaryota</taxon>
        <taxon>Metazoa</taxon>
        <taxon>Ecdysozoa</taxon>
        <taxon>Nematoda</taxon>
        <taxon>Chromadorea</taxon>
        <taxon>Rhabditida</taxon>
        <taxon>Rhabditina</taxon>
        <taxon>Rhabditomorpha</taxon>
        <taxon>Strongyloidea</taxon>
        <taxon>Strongylidae</taxon>
        <taxon>Cylicocyclus</taxon>
    </lineage>
</organism>
<dbReference type="GO" id="GO:0004016">
    <property type="term" value="F:adenylate cyclase activity"/>
    <property type="evidence" value="ECO:0007669"/>
    <property type="project" value="TreeGrafter"/>
</dbReference>
<keyword evidence="12 14" id="KW-0456">Lyase</keyword>
<accession>A0AA36DLM8</accession>
<dbReference type="InterPro" id="IPR050401">
    <property type="entry name" value="Cyclic_nucleotide_synthase"/>
</dbReference>
<dbReference type="InterPro" id="IPR018297">
    <property type="entry name" value="A/G_cyclase_CS"/>
</dbReference>
<keyword evidence="5" id="KW-0812">Transmembrane</keyword>
<evidence type="ECO:0000313" key="19">
    <source>
        <dbReference type="Proteomes" id="UP001176961"/>
    </source>
</evidence>
<evidence type="ECO:0000256" key="3">
    <source>
        <dbReference type="ARBA" id="ARBA00012202"/>
    </source>
</evidence>
<dbReference type="AlphaFoldDB" id="A0AA36DLM8"/>
<dbReference type="EMBL" id="CATQJL010000001">
    <property type="protein sequence ID" value="CAJ0588688.1"/>
    <property type="molecule type" value="Genomic_DNA"/>
</dbReference>
<dbReference type="GO" id="GO:0007168">
    <property type="term" value="P:receptor guanylyl cyclase signaling pathway"/>
    <property type="evidence" value="ECO:0007669"/>
    <property type="project" value="TreeGrafter"/>
</dbReference>
<dbReference type="FunFam" id="3.30.70.1230:FF:000023">
    <property type="entry name" value="Guanylate cyclase"/>
    <property type="match status" value="1"/>
</dbReference>
<comment type="caution">
    <text evidence="18">The sequence shown here is derived from an EMBL/GenBank/DDBJ whole genome shotgun (WGS) entry which is preliminary data.</text>
</comment>
<dbReference type="GO" id="GO:0004383">
    <property type="term" value="F:guanylate cyclase activity"/>
    <property type="evidence" value="ECO:0007669"/>
    <property type="project" value="UniProtKB-EC"/>
</dbReference>
<evidence type="ECO:0000256" key="9">
    <source>
        <dbReference type="ARBA" id="ARBA00023136"/>
    </source>
</evidence>
<dbReference type="GO" id="GO:0005886">
    <property type="term" value="C:plasma membrane"/>
    <property type="evidence" value="ECO:0007669"/>
    <property type="project" value="UniProtKB-SubCell"/>
</dbReference>
<dbReference type="GO" id="GO:0006935">
    <property type="term" value="P:chemotaxis"/>
    <property type="evidence" value="ECO:0007669"/>
    <property type="project" value="UniProtKB-ARBA"/>
</dbReference>
<evidence type="ECO:0000256" key="4">
    <source>
        <dbReference type="ARBA" id="ARBA00022475"/>
    </source>
</evidence>
<dbReference type="GO" id="GO:0000166">
    <property type="term" value="F:nucleotide binding"/>
    <property type="evidence" value="ECO:0007669"/>
    <property type="project" value="UniProtKB-KW"/>
</dbReference>
<keyword evidence="4" id="KW-1003">Cell membrane</keyword>
<comment type="similarity">
    <text evidence="14">Belongs to the adenylyl cyclase class-4/guanylyl cyclase family.</text>
</comment>
<dbReference type="Pfam" id="PF07701">
    <property type="entry name" value="HNOBA"/>
    <property type="match status" value="1"/>
</dbReference>
<dbReference type="InterPro" id="IPR001054">
    <property type="entry name" value="A/G_cyclase"/>
</dbReference>
<dbReference type="Gene3D" id="3.30.70.1230">
    <property type="entry name" value="Nucleotide cyclase"/>
    <property type="match status" value="1"/>
</dbReference>
<evidence type="ECO:0000256" key="14">
    <source>
        <dbReference type="RuleBase" id="RU000405"/>
    </source>
</evidence>
<keyword evidence="13" id="KW-0141">cGMP biosynthesis</keyword>
<dbReference type="PROSITE" id="PS00452">
    <property type="entry name" value="GUANYLATE_CYCLASE_1"/>
    <property type="match status" value="1"/>
</dbReference>
<dbReference type="Pfam" id="PF01094">
    <property type="entry name" value="ANF_receptor"/>
    <property type="match status" value="1"/>
</dbReference>
<evidence type="ECO:0000256" key="10">
    <source>
        <dbReference type="ARBA" id="ARBA00023170"/>
    </source>
</evidence>
<dbReference type="PANTHER" id="PTHR11920:SF495">
    <property type="entry name" value="RECEPTOR-TYPE GUANYLATE CYCLASE GCY-7"/>
    <property type="match status" value="1"/>
</dbReference>